<proteinExistence type="predicted"/>
<feature type="non-terminal residue" evidence="2">
    <location>
        <position position="87"/>
    </location>
</feature>
<feature type="compositionally biased region" description="Basic and acidic residues" evidence="1">
    <location>
        <begin position="22"/>
        <end position="36"/>
    </location>
</feature>
<accession>A0A382RGM3</accession>
<evidence type="ECO:0000256" key="1">
    <source>
        <dbReference type="SAM" id="MobiDB-lite"/>
    </source>
</evidence>
<gene>
    <name evidence="2" type="ORF">METZ01_LOCUS349723</name>
</gene>
<organism evidence="2">
    <name type="scientific">marine metagenome</name>
    <dbReference type="NCBI Taxonomy" id="408172"/>
    <lineage>
        <taxon>unclassified sequences</taxon>
        <taxon>metagenomes</taxon>
        <taxon>ecological metagenomes</taxon>
    </lineage>
</organism>
<reference evidence="2" key="1">
    <citation type="submission" date="2018-05" db="EMBL/GenBank/DDBJ databases">
        <authorList>
            <person name="Lanie J.A."/>
            <person name="Ng W.-L."/>
            <person name="Kazmierczak K.M."/>
            <person name="Andrzejewski T.M."/>
            <person name="Davidsen T.M."/>
            <person name="Wayne K.J."/>
            <person name="Tettelin H."/>
            <person name="Glass J.I."/>
            <person name="Rusch D."/>
            <person name="Podicherti R."/>
            <person name="Tsui H.-C.T."/>
            <person name="Winkler M.E."/>
        </authorList>
    </citation>
    <scope>NUCLEOTIDE SEQUENCE</scope>
</reference>
<sequence length="87" mass="9823">MMKVLLICFAFWSAGLVVPAQDAKKPKAAEAPEFKRPQSKHRTSRPVPVPWLGFGHDDHPSIRGATYLMKPEEIRAMPLRRKNGSNQ</sequence>
<dbReference type="EMBL" id="UINC01121593">
    <property type="protein sequence ID" value="SVC96869.1"/>
    <property type="molecule type" value="Genomic_DNA"/>
</dbReference>
<dbReference type="AlphaFoldDB" id="A0A382RGM3"/>
<name>A0A382RGM3_9ZZZZ</name>
<protein>
    <submittedName>
        <fullName evidence="2">Uncharacterized protein</fullName>
    </submittedName>
</protein>
<evidence type="ECO:0000313" key="2">
    <source>
        <dbReference type="EMBL" id="SVC96869.1"/>
    </source>
</evidence>
<feature type="region of interest" description="Disordered" evidence="1">
    <location>
        <begin position="22"/>
        <end position="55"/>
    </location>
</feature>